<dbReference type="AlphaFoldDB" id="A0A835HBF0"/>
<keyword evidence="3" id="KW-1185">Reference proteome</keyword>
<dbReference type="GO" id="GO:0004523">
    <property type="term" value="F:RNA-DNA hybrid ribonuclease activity"/>
    <property type="evidence" value="ECO:0007669"/>
    <property type="project" value="InterPro"/>
</dbReference>
<dbReference type="Pfam" id="PF13456">
    <property type="entry name" value="RVT_3"/>
    <property type="match status" value="1"/>
</dbReference>
<dbReference type="InterPro" id="IPR036397">
    <property type="entry name" value="RNaseH_sf"/>
</dbReference>
<dbReference type="InterPro" id="IPR012337">
    <property type="entry name" value="RNaseH-like_sf"/>
</dbReference>
<evidence type="ECO:0000313" key="2">
    <source>
        <dbReference type="EMBL" id="KAF9595399.1"/>
    </source>
</evidence>
<dbReference type="OrthoDB" id="1752183at2759"/>
<feature type="domain" description="RNase H type-1" evidence="1">
    <location>
        <begin position="3"/>
        <end position="76"/>
    </location>
</feature>
<reference evidence="2 3" key="1">
    <citation type="submission" date="2020-10" db="EMBL/GenBank/DDBJ databases">
        <title>The Coptis chinensis genome and diversification of protoberbering-type alkaloids.</title>
        <authorList>
            <person name="Wang B."/>
            <person name="Shu S."/>
            <person name="Song C."/>
            <person name="Liu Y."/>
        </authorList>
    </citation>
    <scope>NUCLEOTIDE SEQUENCE [LARGE SCALE GENOMIC DNA]</scope>
    <source>
        <strain evidence="2">HL-2020</strain>
        <tissue evidence="2">Leaf</tissue>
    </source>
</reference>
<evidence type="ECO:0000259" key="1">
    <source>
        <dbReference type="Pfam" id="PF13456"/>
    </source>
</evidence>
<evidence type="ECO:0000313" key="3">
    <source>
        <dbReference type="Proteomes" id="UP000631114"/>
    </source>
</evidence>
<dbReference type="InterPro" id="IPR002156">
    <property type="entry name" value="RNaseH_domain"/>
</dbReference>
<dbReference type="Proteomes" id="UP000631114">
    <property type="component" value="Unassembled WGS sequence"/>
</dbReference>
<proteinExistence type="predicted"/>
<dbReference type="GO" id="GO:0003676">
    <property type="term" value="F:nucleic acid binding"/>
    <property type="evidence" value="ECO:0007669"/>
    <property type="project" value="InterPro"/>
</dbReference>
<dbReference type="CDD" id="cd06222">
    <property type="entry name" value="RNase_H_like"/>
    <property type="match status" value="1"/>
</dbReference>
<protein>
    <recommendedName>
        <fullName evidence="1">RNase H type-1 domain-containing protein</fullName>
    </recommendedName>
</protein>
<comment type="caution">
    <text evidence="2">The sequence shown here is derived from an EMBL/GenBank/DDBJ whole genome shotgun (WGS) entry which is preliminary data.</text>
</comment>
<dbReference type="SUPFAM" id="SSF53098">
    <property type="entry name" value="Ribonuclease H-like"/>
    <property type="match status" value="1"/>
</dbReference>
<organism evidence="2 3">
    <name type="scientific">Coptis chinensis</name>
    <dbReference type="NCBI Taxonomy" id="261450"/>
    <lineage>
        <taxon>Eukaryota</taxon>
        <taxon>Viridiplantae</taxon>
        <taxon>Streptophyta</taxon>
        <taxon>Embryophyta</taxon>
        <taxon>Tracheophyta</taxon>
        <taxon>Spermatophyta</taxon>
        <taxon>Magnoliopsida</taxon>
        <taxon>Ranunculales</taxon>
        <taxon>Ranunculaceae</taxon>
        <taxon>Coptidoideae</taxon>
        <taxon>Coptis</taxon>
    </lineage>
</organism>
<gene>
    <name evidence="2" type="ORF">IFM89_000317</name>
</gene>
<dbReference type="InterPro" id="IPR053151">
    <property type="entry name" value="RNase_H-like"/>
</dbReference>
<dbReference type="Gene3D" id="3.30.420.10">
    <property type="entry name" value="Ribonuclease H-like superfamily/Ribonuclease H"/>
    <property type="match status" value="1"/>
</dbReference>
<sequence>MRLGLSLAPHTTSHSLHIQSDFEALISCIKGNDRDTPWAAAGIIEDIRKLFSSFTNLSLTHIYREANATADTLAQHGISLSDLDGGGGGIGGLEAVVGNTVVVEMLMVGMVSKSVGGGWGMDGEGDDGEVRWQMEEAHHELCSKGVEEGGGGGATRLGV</sequence>
<dbReference type="PANTHER" id="PTHR47723:SF19">
    <property type="entry name" value="POLYNUCLEOTIDYL TRANSFERASE, RIBONUCLEASE H-LIKE SUPERFAMILY PROTEIN"/>
    <property type="match status" value="1"/>
</dbReference>
<accession>A0A835HBF0</accession>
<dbReference type="InterPro" id="IPR044730">
    <property type="entry name" value="RNase_H-like_dom_plant"/>
</dbReference>
<name>A0A835HBF0_9MAGN</name>
<dbReference type="PANTHER" id="PTHR47723">
    <property type="entry name" value="OS05G0353850 PROTEIN"/>
    <property type="match status" value="1"/>
</dbReference>
<dbReference type="EMBL" id="JADFTS010000007">
    <property type="protein sequence ID" value="KAF9595399.1"/>
    <property type="molecule type" value="Genomic_DNA"/>
</dbReference>